<dbReference type="GO" id="GO:0015936">
    <property type="term" value="P:coenzyme A metabolic process"/>
    <property type="evidence" value="ECO:0007669"/>
    <property type="project" value="InterPro"/>
</dbReference>
<dbReference type="AlphaFoldDB" id="A0A2M8Q7S8"/>
<dbReference type="Gene3D" id="1.10.8.660">
    <property type="match status" value="1"/>
</dbReference>
<dbReference type="InterPro" id="IPR023074">
    <property type="entry name" value="HMG_CoA_Rdtase_cat_sf"/>
</dbReference>
<sequence>YRAATHNKGIMNGIDAVVIATGNDWRAVEAGAHAYAARDGRYTALATWRANEAGDLVGRIELPLAVGIVGGATRVHPTAQLALKLLGVQTARELAEIIACVGLAQNFAAIRALAMEGIQQGHMTLHARQIAIAAGASGEDIERIAAQLIAERNVRLERAKALVRRDPSPL</sequence>
<dbReference type="InterPro" id="IPR023076">
    <property type="entry name" value="HMG_CoA_Rdtase_CS"/>
</dbReference>
<dbReference type="InterPro" id="IPR009029">
    <property type="entry name" value="HMG_CoA_Rdtase_sub-bd_dom_sf"/>
</dbReference>
<evidence type="ECO:0000313" key="1">
    <source>
        <dbReference type="EMBL" id="PJF45867.1"/>
    </source>
</evidence>
<dbReference type="PROSITE" id="PS50065">
    <property type="entry name" value="HMG_COA_REDUCTASE_4"/>
    <property type="match status" value="1"/>
</dbReference>
<dbReference type="Proteomes" id="UP000230790">
    <property type="component" value="Unassembled WGS sequence"/>
</dbReference>
<organism evidence="1 2">
    <name type="scientific">Candidatus Thermofonsia Clade 3 bacterium</name>
    <dbReference type="NCBI Taxonomy" id="2364212"/>
    <lineage>
        <taxon>Bacteria</taxon>
        <taxon>Bacillati</taxon>
        <taxon>Chloroflexota</taxon>
        <taxon>Candidatus Thermofontia</taxon>
        <taxon>Candidatus Thermofonsia Clade 3</taxon>
    </lineage>
</organism>
<dbReference type="PROSITE" id="PS00318">
    <property type="entry name" value="HMG_COA_REDUCTASE_2"/>
    <property type="match status" value="1"/>
</dbReference>
<dbReference type="GO" id="GO:0004420">
    <property type="term" value="F:hydroxymethylglutaryl-CoA reductase (NADPH) activity"/>
    <property type="evidence" value="ECO:0007669"/>
    <property type="project" value="InterPro"/>
</dbReference>
<dbReference type="Gene3D" id="3.90.770.10">
    <property type="entry name" value="3-hydroxy-3-methylglutaryl-coenzyme A Reductase, Chain A, domain 2"/>
    <property type="match status" value="1"/>
</dbReference>
<proteinExistence type="predicted"/>
<dbReference type="InterPro" id="IPR002202">
    <property type="entry name" value="HMG_CoA_Rdtase"/>
</dbReference>
<dbReference type="PANTHER" id="PTHR10572:SF24">
    <property type="entry name" value="3-HYDROXY-3-METHYLGLUTARYL-COENZYME A REDUCTASE"/>
    <property type="match status" value="1"/>
</dbReference>
<dbReference type="EMBL" id="PGTN01000683">
    <property type="protein sequence ID" value="PJF45867.1"/>
    <property type="molecule type" value="Genomic_DNA"/>
</dbReference>
<dbReference type="Pfam" id="PF00368">
    <property type="entry name" value="HMG-CoA_red"/>
    <property type="match status" value="1"/>
</dbReference>
<feature type="non-terminal residue" evidence="1">
    <location>
        <position position="1"/>
    </location>
</feature>
<name>A0A2M8Q7S8_9CHLR</name>
<dbReference type="PANTHER" id="PTHR10572">
    <property type="entry name" value="3-HYDROXY-3-METHYLGLUTARYL-COENZYME A REDUCTASE"/>
    <property type="match status" value="1"/>
</dbReference>
<protein>
    <submittedName>
        <fullName evidence="1">3-hydroxy-3-methylglutaryl-CoA reductase</fullName>
    </submittedName>
</protein>
<evidence type="ECO:0000313" key="2">
    <source>
        <dbReference type="Proteomes" id="UP000230790"/>
    </source>
</evidence>
<reference evidence="1 2" key="1">
    <citation type="submission" date="2017-11" db="EMBL/GenBank/DDBJ databases">
        <title>Evolution of Phototrophy in the Chloroflexi Phylum Driven by Horizontal Gene Transfer.</title>
        <authorList>
            <person name="Ward L.M."/>
            <person name="Hemp J."/>
            <person name="Shih P.M."/>
            <person name="Mcglynn S.E."/>
            <person name="Fischer W."/>
        </authorList>
    </citation>
    <scope>NUCLEOTIDE SEQUENCE [LARGE SCALE GENOMIC DNA]</scope>
    <source>
        <strain evidence="1">JP3_7</strain>
    </source>
</reference>
<dbReference type="SUPFAM" id="SSF56542">
    <property type="entry name" value="Substrate-binding domain of HMG-CoA reductase"/>
    <property type="match status" value="1"/>
</dbReference>
<gene>
    <name evidence="1" type="ORF">CUN48_16705</name>
</gene>
<accession>A0A2M8Q7S8</accession>
<feature type="non-terminal residue" evidence="1">
    <location>
        <position position="170"/>
    </location>
</feature>
<comment type="caution">
    <text evidence="1">The sequence shown here is derived from an EMBL/GenBank/DDBJ whole genome shotgun (WGS) entry which is preliminary data.</text>
</comment>